<feature type="coiled-coil region" evidence="1">
    <location>
        <begin position="34"/>
        <end position="61"/>
    </location>
</feature>
<comment type="caution">
    <text evidence="3">The sequence shown here is derived from an EMBL/GenBank/DDBJ whole genome shotgun (WGS) entry which is preliminary data.</text>
</comment>
<evidence type="ECO:0000256" key="1">
    <source>
        <dbReference type="SAM" id="Coils"/>
    </source>
</evidence>
<evidence type="ECO:0000256" key="2">
    <source>
        <dbReference type="SAM" id="MobiDB-lite"/>
    </source>
</evidence>
<dbReference type="Proteomes" id="UP000604046">
    <property type="component" value="Unassembled WGS sequence"/>
</dbReference>
<accession>A0A812J0Z2</accession>
<proteinExistence type="predicted"/>
<evidence type="ECO:0000313" key="4">
    <source>
        <dbReference type="Proteomes" id="UP000604046"/>
    </source>
</evidence>
<sequence>MGSWEDAAPKPSAGHHAVVKPGFPRWARSPGSCAEKAAEVIAFYQQQIRALEARLAERQRAGGLSSGTSALLSSESQTSPDRTPARRLFGRRCVPGNALPSGSDTSFTAWGAVAAIEWIGDGSVQEMRLSFVGEANEEESDQAEPREWQRIDLFEGEYLCLLRGRLGDATLASWLMWVTSFGRCLTLGGAIDHPVPTFSFPCSEGHEIIGASIGPGGEIVGIEQRPLPRSRQVTKVRRRRSRPARRLSGESV</sequence>
<protein>
    <submittedName>
        <fullName evidence="3">GABRQ protein</fullName>
    </submittedName>
</protein>
<feature type="compositionally biased region" description="Basic residues" evidence="2">
    <location>
        <begin position="232"/>
        <end position="245"/>
    </location>
</feature>
<gene>
    <name evidence="3" type="primary">GABRQ</name>
    <name evidence="3" type="ORF">SNAT2548_LOCUS5280</name>
</gene>
<name>A0A812J0Z2_9DINO</name>
<feature type="region of interest" description="Disordered" evidence="2">
    <location>
        <begin position="65"/>
        <end position="87"/>
    </location>
</feature>
<keyword evidence="1" id="KW-0175">Coiled coil</keyword>
<evidence type="ECO:0000313" key="3">
    <source>
        <dbReference type="EMBL" id="CAE7194044.1"/>
    </source>
</evidence>
<reference evidence="3" key="1">
    <citation type="submission" date="2021-02" db="EMBL/GenBank/DDBJ databases">
        <authorList>
            <person name="Dougan E. K."/>
            <person name="Rhodes N."/>
            <person name="Thang M."/>
            <person name="Chan C."/>
        </authorList>
    </citation>
    <scope>NUCLEOTIDE SEQUENCE</scope>
</reference>
<organism evidence="3 4">
    <name type="scientific">Symbiodinium natans</name>
    <dbReference type="NCBI Taxonomy" id="878477"/>
    <lineage>
        <taxon>Eukaryota</taxon>
        <taxon>Sar</taxon>
        <taxon>Alveolata</taxon>
        <taxon>Dinophyceae</taxon>
        <taxon>Suessiales</taxon>
        <taxon>Symbiodiniaceae</taxon>
        <taxon>Symbiodinium</taxon>
    </lineage>
</organism>
<dbReference type="AlphaFoldDB" id="A0A812J0Z2"/>
<feature type="region of interest" description="Disordered" evidence="2">
    <location>
        <begin position="1"/>
        <end position="21"/>
    </location>
</feature>
<keyword evidence="4" id="KW-1185">Reference proteome</keyword>
<dbReference type="OrthoDB" id="425177at2759"/>
<dbReference type="EMBL" id="CAJNDS010000336">
    <property type="protein sequence ID" value="CAE7194044.1"/>
    <property type="molecule type" value="Genomic_DNA"/>
</dbReference>
<feature type="compositionally biased region" description="Low complexity" evidence="2">
    <location>
        <begin position="65"/>
        <end position="76"/>
    </location>
</feature>
<feature type="region of interest" description="Disordered" evidence="2">
    <location>
        <begin position="225"/>
        <end position="252"/>
    </location>
</feature>